<organism evidence="4 5">
    <name type="scientific">Trichoglossum hirsutum</name>
    <dbReference type="NCBI Taxonomy" id="265104"/>
    <lineage>
        <taxon>Eukaryota</taxon>
        <taxon>Fungi</taxon>
        <taxon>Dikarya</taxon>
        <taxon>Ascomycota</taxon>
        <taxon>Pezizomycotina</taxon>
        <taxon>Geoglossomycetes</taxon>
        <taxon>Geoglossales</taxon>
        <taxon>Geoglossaceae</taxon>
        <taxon>Trichoglossum</taxon>
    </lineage>
</organism>
<reference evidence="4" key="1">
    <citation type="submission" date="2021-03" db="EMBL/GenBank/DDBJ databases">
        <title>Comparative genomics and phylogenomic investigation of the class Geoglossomycetes provide insights into ecological specialization and systematics.</title>
        <authorList>
            <person name="Melie T."/>
            <person name="Pirro S."/>
            <person name="Miller A.N."/>
            <person name="Quandt A."/>
        </authorList>
    </citation>
    <scope>NUCLEOTIDE SEQUENCE</scope>
    <source>
        <strain evidence="4">CAQ_001_2017</strain>
    </source>
</reference>
<sequence>MAALDSSQPRRKTATYGKPSHKRVQSYNYSDVFATSQRSQESLWDYDSKHQVVNSRGRAVGSKMVSAVARVNKPSQDAIRSMEQTQVEALLGDSKIVKRDRLQSPFNSQAPVQARNTTSSVFDVPSSGDEMEARKAATRHTAQTKQLNHKPSNFPINKRRDLQTFDSSDTTESNELDPLSASSTPRKRRKVVPVASQRRSPVDSDNDNSSQQRVSLKPASNVAAPPETLCSNPEQKRSCKGMRSPDGKYAQSTRPIRRAPSKTQGRQAVKPLLPEQRLERPALRKDDGGALERVKLNKKVEKIKPLDVKNTSALDLLKGTSTRHVPSHISLGSLQTPGKIANGGRTPSPESSIDSETRSKTPPLDAEPLSSVAVPRQARRLNWLLAEGISTESGLENSKPAYHTSSGCERPDVSETAMPRAQAPNAVKERPRKRLIDSLAVGVCDALAAKGPSGNDTGNDTGAVDTDAVSLQTRLLTGDSHDPAESPPQGGSQGSAKPPSAMAPVAINAPLGSQRGGPKITYAQQRSFLSDSVLDETAIFDAPLSLKSEAHCQGGRRNARGFRPVPGQLQSLDQEEDTVDDANGGAIRSIHELREAGGNKRFLDEMEALFEDIEDRGDSSLSRRRSALLELGSKLVERGFPRRFVENNFGQRLFVRLDAERDIIVSTVLASAIISTMDDAATTHSVLKLHQEGAVQMLLRLLDSDRDISLVARERRMNMSKVAQSLVSDFRELIKDSSMWTIGAPRRISPRLIALRCLELIIRRLREEGTTGLIFPQGTADKIVQVLAPFSMWQSQIEPTATDRVELELTLSILESYAINVGSIFDESTLTAESLNIISRTLPSVSRWKEDNFKQVILLALRLHLSITNNNPVICDAFARPELLNVLVDTVRSKFKCLSGFLEEEQRLYELDVLVLGLGLLINFAELSDAARLSLVRGGGDRLLEALLRTFLDRLEKAAEADSMEESQSNVAFGYLSVLLGSLCQNSDIRELLRSKLPGGTLQPLVSAVDEFIQHHRKVDDLYDGDDRGDSGNRFTQRLQVVVDRLKQSEGLR</sequence>
<dbReference type="PANTHER" id="PTHR22100:SF13">
    <property type="entry name" value="WINGS APART-LIKE PROTEIN HOMOLOG"/>
    <property type="match status" value="1"/>
</dbReference>
<gene>
    <name evidence="4" type="ORF">GP486_005255</name>
</gene>
<feature type="compositionally biased region" description="Polar residues" evidence="2">
    <location>
        <begin position="164"/>
        <end position="173"/>
    </location>
</feature>
<name>A0A9P8RMM0_9PEZI</name>
<feature type="compositionally biased region" description="Basic and acidic residues" evidence="2">
    <location>
        <begin position="276"/>
        <end position="286"/>
    </location>
</feature>
<evidence type="ECO:0000256" key="2">
    <source>
        <dbReference type="SAM" id="MobiDB-lite"/>
    </source>
</evidence>
<feature type="compositionally biased region" description="Polar residues" evidence="2">
    <location>
        <begin position="327"/>
        <end position="336"/>
    </location>
</feature>
<protein>
    <recommendedName>
        <fullName evidence="3">Wings apart-like protein C-terminal domain-containing protein</fullName>
    </recommendedName>
</protein>
<dbReference type="EMBL" id="JAGHQM010000960">
    <property type="protein sequence ID" value="KAH0556959.1"/>
    <property type="molecule type" value="Genomic_DNA"/>
</dbReference>
<feature type="compositionally biased region" description="Polar residues" evidence="2">
    <location>
        <begin position="140"/>
        <end position="155"/>
    </location>
</feature>
<dbReference type="InterPro" id="IPR022771">
    <property type="entry name" value="WAPL_C"/>
</dbReference>
<proteinExistence type="inferred from homology"/>
<comment type="caution">
    <text evidence="4">The sequence shown here is derived from an EMBL/GenBank/DDBJ whole genome shotgun (WGS) entry which is preliminary data.</text>
</comment>
<feature type="region of interest" description="Disordered" evidence="2">
    <location>
        <begin position="327"/>
        <end position="371"/>
    </location>
</feature>
<feature type="region of interest" description="Disordered" evidence="2">
    <location>
        <begin position="394"/>
        <end position="430"/>
    </location>
</feature>
<dbReference type="InterPro" id="IPR011989">
    <property type="entry name" value="ARM-like"/>
</dbReference>
<evidence type="ECO:0000256" key="1">
    <source>
        <dbReference type="ARBA" id="ARBA00006854"/>
    </source>
</evidence>
<dbReference type="Gene3D" id="1.25.10.10">
    <property type="entry name" value="Leucine-rich Repeat Variant"/>
    <property type="match status" value="1"/>
</dbReference>
<dbReference type="InterPro" id="IPR039874">
    <property type="entry name" value="WAPL"/>
</dbReference>
<dbReference type="Proteomes" id="UP000750711">
    <property type="component" value="Unassembled WGS sequence"/>
</dbReference>
<keyword evidence="5" id="KW-1185">Reference proteome</keyword>
<dbReference type="Pfam" id="PF07814">
    <property type="entry name" value="WAPL"/>
    <property type="match status" value="1"/>
</dbReference>
<evidence type="ECO:0000313" key="4">
    <source>
        <dbReference type="EMBL" id="KAH0556959.1"/>
    </source>
</evidence>
<feature type="region of interest" description="Disordered" evidence="2">
    <location>
        <begin position="101"/>
        <end position="286"/>
    </location>
</feature>
<evidence type="ECO:0000313" key="5">
    <source>
        <dbReference type="Proteomes" id="UP000750711"/>
    </source>
</evidence>
<feature type="compositionally biased region" description="Basic residues" evidence="2">
    <location>
        <begin position="9"/>
        <end position="22"/>
    </location>
</feature>
<feature type="region of interest" description="Disordered" evidence="2">
    <location>
        <begin position="1"/>
        <end position="22"/>
    </location>
</feature>
<dbReference type="PANTHER" id="PTHR22100">
    <property type="entry name" value="WINGS APART-LIKE PROTEIN HOMOLOG"/>
    <property type="match status" value="1"/>
</dbReference>
<feature type="domain" description="Wings apart-like protein C-terminal" evidence="3">
    <location>
        <begin position="587"/>
        <end position="930"/>
    </location>
</feature>
<dbReference type="AlphaFoldDB" id="A0A9P8RMM0"/>
<accession>A0A9P8RMM0</accession>
<feature type="region of interest" description="Disordered" evidence="2">
    <location>
        <begin position="477"/>
        <end position="503"/>
    </location>
</feature>
<comment type="similarity">
    <text evidence="1">Belongs to the WAPL family.</text>
</comment>
<feature type="compositionally biased region" description="Polar residues" evidence="2">
    <location>
        <begin position="104"/>
        <end position="121"/>
    </location>
</feature>
<evidence type="ECO:0000259" key="3">
    <source>
        <dbReference type="Pfam" id="PF07814"/>
    </source>
</evidence>